<dbReference type="AlphaFoldDB" id="R9KXP6"/>
<comment type="caution">
    <text evidence="2">The sequence shown here is derived from an EMBL/GenBank/DDBJ whole genome shotgun (WGS) entry which is preliminary data.</text>
</comment>
<organism evidence="2 3">
    <name type="scientific">Adlercreutzia caecimuris B7</name>
    <dbReference type="NCBI Taxonomy" id="1235794"/>
    <lineage>
        <taxon>Bacteria</taxon>
        <taxon>Bacillati</taxon>
        <taxon>Actinomycetota</taxon>
        <taxon>Coriobacteriia</taxon>
        <taxon>Eggerthellales</taxon>
        <taxon>Eggerthellaceae</taxon>
        <taxon>Adlercreutzia</taxon>
    </lineage>
</organism>
<protein>
    <submittedName>
        <fullName evidence="2">Uncharacterized protein</fullName>
    </submittedName>
</protein>
<proteinExistence type="predicted"/>
<keyword evidence="3" id="KW-1185">Reference proteome</keyword>
<dbReference type="Proteomes" id="UP000014204">
    <property type="component" value="Unassembled WGS sequence"/>
</dbReference>
<sequence>MSVAVAALLALCGCSSPSSEEADSAGKGNGESTVFAQAVSEVSREGSSAEKGVNSSGQTYGSALDVVIPADFDGTVEETKQFYPDLIAAQNSDGVEGYITVDDFFGDMPSSPERAVQGEYRKTLDGVTLFDKDGKTILGTM</sequence>
<dbReference type="HOGENOM" id="CLU_1822347_0_0_11"/>
<accession>R9KXP6</accession>
<gene>
    <name evidence="2" type="ORF">C811_01583</name>
</gene>
<feature type="region of interest" description="Disordered" evidence="1">
    <location>
        <begin position="39"/>
        <end position="59"/>
    </location>
</feature>
<dbReference type="RefSeq" id="WP_016309782.1">
    <property type="nucleotide sequence ID" value="NZ_KE159646.1"/>
</dbReference>
<reference evidence="2 3" key="1">
    <citation type="submission" date="2013-04" db="EMBL/GenBank/DDBJ databases">
        <title>The Genome Sequence of Enterorhabdus caecimuris B7.</title>
        <authorList>
            <consortium name="The Broad Institute Genomics Platform"/>
            <consortium name="The Broad Institute Genome Sequencing Center for Infectious Disease"/>
            <person name="Earl A."/>
            <person name="Xavier R."/>
            <person name="Elson C."/>
            <person name="Duck W."/>
            <person name="Walker B."/>
            <person name="Young S."/>
            <person name="Zeng Q."/>
            <person name="Gargeya S."/>
            <person name="Fitzgerald M."/>
            <person name="Haas B."/>
            <person name="Abouelleil A."/>
            <person name="Allen A.W."/>
            <person name="Alvarado L."/>
            <person name="Arachchi H.M."/>
            <person name="Berlin A.M."/>
            <person name="Chapman S.B."/>
            <person name="Gainer-Dewar J."/>
            <person name="Goldberg J."/>
            <person name="Griggs A."/>
            <person name="Gujja S."/>
            <person name="Hansen M."/>
            <person name="Howarth C."/>
            <person name="Imamovic A."/>
            <person name="Ireland A."/>
            <person name="Larimer J."/>
            <person name="McCowan C."/>
            <person name="Murphy C."/>
            <person name="Pearson M."/>
            <person name="Poon T.W."/>
            <person name="Priest M."/>
            <person name="Roberts A."/>
            <person name="Saif S."/>
            <person name="Shea T."/>
            <person name="Sisk P."/>
            <person name="Sykes S."/>
            <person name="Wortman J."/>
            <person name="Nusbaum C."/>
            <person name="Birren B."/>
        </authorList>
    </citation>
    <scope>NUCLEOTIDE SEQUENCE [LARGE SCALE GENOMIC DNA]</scope>
    <source>
        <strain evidence="2 3">B7</strain>
    </source>
</reference>
<evidence type="ECO:0000313" key="3">
    <source>
        <dbReference type="Proteomes" id="UP000014204"/>
    </source>
</evidence>
<evidence type="ECO:0000313" key="2">
    <source>
        <dbReference type="EMBL" id="EOS51165.1"/>
    </source>
</evidence>
<dbReference type="OrthoDB" id="2656948at2"/>
<dbReference type="GeneID" id="82191050"/>
<name>R9KXP6_9ACTN</name>
<dbReference type="EMBL" id="ASSY01000008">
    <property type="protein sequence ID" value="EOS51165.1"/>
    <property type="molecule type" value="Genomic_DNA"/>
</dbReference>
<evidence type="ECO:0000256" key="1">
    <source>
        <dbReference type="SAM" id="MobiDB-lite"/>
    </source>
</evidence>